<evidence type="ECO:0000313" key="3">
    <source>
        <dbReference type="Proteomes" id="UP001140513"/>
    </source>
</evidence>
<dbReference type="InterPro" id="IPR051908">
    <property type="entry name" value="Ribosomal_N-acetyltransferase"/>
</dbReference>
<accession>A0A9W9CGS9</accession>
<name>A0A9W9CGS9_9PLEO</name>
<feature type="domain" description="N-acetyltransferase" evidence="1">
    <location>
        <begin position="117"/>
        <end position="257"/>
    </location>
</feature>
<proteinExistence type="predicted"/>
<reference evidence="2" key="1">
    <citation type="submission" date="2022-10" db="EMBL/GenBank/DDBJ databases">
        <title>Tapping the CABI collections for fungal endophytes: first genome assemblies for Collariella, Neodidymelliopsis, Ascochyta clinopodiicola, Didymella pomorum, Didymosphaeria variabile, Neocosmospora piperis and Neocucurbitaria cava.</title>
        <authorList>
            <person name="Hill R."/>
        </authorList>
    </citation>
    <scope>NUCLEOTIDE SEQUENCE</scope>
    <source>
        <strain evidence="2">IMI 356815</strain>
    </source>
</reference>
<evidence type="ECO:0000313" key="2">
    <source>
        <dbReference type="EMBL" id="KAJ4360994.1"/>
    </source>
</evidence>
<dbReference type="GO" id="GO:1990189">
    <property type="term" value="F:protein N-terminal-serine acetyltransferase activity"/>
    <property type="evidence" value="ECO:0007669"/>
    <property type="project" value="TreeGrafter"/>
</dbReference>
<dbReference type="Proteomes" id="UP001140513">
    <property type="component" value="Unassembled WGS sequence"/>
</dbReference>
<dbReference type="RefSeq" id="XP_056077196.1">
    <property type="nucleotide sequence ID" value="XM_056210374.1"/>
</dbReference>
<keyword evidence="3" id="KW-1185">Reference proteome</keyword>
<sequence length="320" mass="36556">MFATGLVNLLYVGPQTTEIMRIRKHQETKDGKKSYDKGPHSKEMEALNRQFGILHGQPSTRNSHLRVQIICTYIERYLGFNNYNMSPSTPNEKFGPEVLDTPAKAPSYEIKLQGQHVTIIPVHSDHAADLYSQVKGPENASFFDYLFDEPPKSLDAFRASLAKKADTTNPWTYTILLKATSKPVGMASLMRMDLPNRVIEIGSILYTPALQRTPAATEVQYLFASYVFDTLGFRRYEWKCNDLNGPSKRAAGRLGFVYEGTFRQHMIARGRNRDTAWFAIIDRDWEGVKRGFEGGWRKIILAKVGSRRGDWRRLEVLRDV</sequence>
<dbReference type="Pfam" id="PF13302">
    <property type="entry name" value="Acetyltransf_3"/>
    <property type="match status" value="1"/>
</dbReference>
<dbReference type="PANTHER" id="PTHR43441:SF2">
    <property type="entry name" value="FAMILY ACETYLTRANSFERASE, PUTATIVE (AFU_ORTHOLOGUE AFUA_7G00850)-RELATED"/>
    <property type="match status" value="1"/>
</dbReference>
<dbReference type="InterPro" id="IPR016181">
    <property type="entry name" value="Acyl_CoA_acyltransferase"/>
</dbReference>
<dbReference type="InterPro" id="IPR000182">
    <property type="entry name" value="GNAT_dom"/>
</dbReference>
<dbReference type="OrthoDB" id="41238at2759"/>
<comment type="caution">
    <text evidence="2">The sequence shown here is derived from an EMBL/GenBank/DDBJ whole genome shotgun (WGS) entry which is preliminary data.</text>
</comment>
<dbReference type="AlphaFoldDB" id="A0A9W9CGS9"/>
<organism evidence="2 3">
    <name type="scientific">Didymosphaeria variabile</name>
    <dbReference type="NCBI Taxonomy" id="1932322"/>
    <lineage>
        <taxon>Eukaryota</taxon>
        <taxon>Fungi</taxon>
        <taxon>Dikarya</taxon>
        <taxon>Ascomycota</taxon>
        <taxon>Pezizomycotina</taxon>
        <taxon>Dothideomycetes</taxon>
        <taxon>Pleosporomycetidae</taxon>
        <taxon>Pleosporales</taxon>
        <taxon>Massarineae</taxon>
        <taxon>Didymosphaeriaceae</taxon>
        <taxon>Didymosphaeria</taxon>
    </lineage>
</organism>
<dbReference type="Gene3D" id="3.40.630.30">
    <property type="match status" value="1"/>
</dbReference>
<gene>
    <name evidence="2" type="ORF">N0V89_001563</name>
</gene>
<dbReference type="SUPFAM" id="SSF55729">
    <property type="entry name" value="Acyl-CoA N-acyltransferases (Nat)"/>
    <property type="match status" value="1"/>
</dbReference>
<dbReference type="EMBL" id="JAPEUX010000001">
    <property type="protein sequence ID" value="KAJ4360994.1"/>
    <property type="molecule type" value="Genomic_DNA"/>
</dbReference>
<protein>
    <recommendedName>
        <fullName evidence="1">N-acetyltransferase domain-containing protein</fullName>
    </recommendedName>
</protein>
<dbReference type="FunFam" id="3.40.630.30:FF:000047">
    <property type="entry name" value="Acetyltransferase, GNAT family"/>
    <property type="match status" value="1"/>
</dbReference>
<evidence type="ECO:0000259" key="1">
    <source>
        <dbReference type="Pfam" id="PF13302"/>
    </source>
</evidence>
<dbReference type="GO" id="GO:0008999">
    <property type="term" value="F:protein-N-terminal-alanine acetyltransferase activity"/>
    <property type="evidence" value="ECO:0007669"/>
    <property type="project" value="TreeGrafter"/>
</dbReference>
<dbReference type="GeneID" id="80905093"/>
<dbReference type="PANTHER" id="PTHR43441">
    <property type="entry name" value="RIBOSOMAL-PROTEIN-SERINE ACETYLTRANSFERASE"/>
    <property type="match status" value="1"/>
</dbReference>